<evidence type="ECO:0000256" key="6">
    <source>
        <dbReference type="ARBA" id="ARBA00022519"/>
    </source>
</evidence>
<evidence type="ECO:0000256" key="7">
    <source>
        <dbReference type="ARBA" id="ARBA00022692"/>
    </source>
</evidence>
<keyword evidence="9 10" id="KW-0472">Membrane</keyword>
<organism evidence="12">
    <name type="scientific">Escherichia coli</name>
    <dbReference type="NCBI Taxonomy" id="562"/>
    <lineage>
        <taxon>Bacteria</taxon>
        <taxon>Pseudomonadati</taxon>
        <taxon>Pseudomonadota</taxon>
        <taxon>Gammaproteobacteria</taxon>
        <taxon>Enterobacterales</taxon>
        <taxon>Enterobacteriaceae</taxon>
        <taxon>Escherichia</taxon>
    </lineage>
</organism>
<proteinExistence type="inferred from homology"/>
<evidence type="ECO:0000256" key="4">
    <source>
        <dbReference type="ARBA" id="ARBA00022475"/>
    </source>
</evidence>
<comment type="subunit">
    <text evidence="10">Type II secretion is composed of four main components: the outer membrane complex, the inner membrane complex, the cytoplasmic secretion ATPase and the periplasm-spanning pseudopilus.</text>
</comment>
<keyword evidence="6 10" id="KW-0997">Cell inner membrane</keyword>
<evidence type="ECO:0000256" key="1">
    <source>
        <dbReference type="ARBA" id="ARBA00003161"/>
    </source>
</evidence>
<dbReference type="InterPro" id="IPR003413">
    <property type="entry name" value="T2SS_GspI_C"/>
</dbReference>
<dbReference type="PANTHER" id="PTHR38779">
    <property type="entry name" value="TYPE II SECRETION SYSTEM PROTEIN I-RELATED"/>
    <property type="match status" value="1"/>
</dbReference>
<keyword evidence="7 10" id="KW-0812">Transmembrane</keyword>
<dbReference type="Pfam" id="PF02501">
    <property type="entry name" value="T2SSI"/>
    <property type="match status" value="1"/>
</dbReference>
<reference evidence="12" key="1">
    <citation type="submission" date="2020-05" db="EMBL/GenBank/DDBJ databases">
        <title>Title: F plasmids are the major carriers of antibiotic resistance genes in human-associated commensal E. coli.</title>
        <authorList>
            <person name="Stephens C."/>
            <person name="Arismendi T."/>
            <person name="Wright M."/>
            <person name="Hartman A."/>
            <person name="Gonzalez A."/>
            <person name="Gill M."/>
            <person name="Pandori M."/>
            <person name="Hess D."/>
        </authorList>
    </citation>
    <scope>NUCLEOTIDE SEQUENCE</scope>
    <source>
        <strain evidence="12">SCU-478</strain>
    </source>
</reference>
<comment type="function">
    <text evidence="1">Component of the type II secretion system required for the energy-dependent secretion of extracellular factors such as proteases and toxins from the periplasm. Part of the pseudopilus tip complex that is critical for the recognition and binding of secretion substrates.</text>
</comment>
<evidence type="ECO:0000256" key="3">
    <source>
        <dbReference type="ARBA" id="ARBA00008358"/>
    </source>
</evidence>
<dbReference type="SUPFAM" id="SSF54523">
    <property type="entry name" value="Pili subunits"/>
    <property type="match status" value="1"/>
</dbReference>
<sequence>MKHGFTLLEVMIALVIFALAVMAVLQIASGTLSNQQVLEEKTVAGWVAENQTALLYLMTREQRAVRHQGESDMAGSRWYWRTTPLSTGNALLQAVDIEVSLHEDFSSVIQSRRAWFSAVGGQQ</sequence>
<evidence type="ECO:0000256" key="9">
    <source>
        <dbReference type="ARBA" id="ARBA00023136"/>
    </source>
</evidence>
<dbReference type="InterPro" id="IPR012902">
    <property type="entry name" value="N_methyl_site"/>
</dbReference>
<evidence type="ECO:0000259" key="11">
    <source>
        <dbReference type="Pfam" id="PF02501"/>
    </source>
</evidence>
<dbReference type="NCBIfam" id="TIGR01707">
    <property type="entry name" value="gspI"/>
    <property type="match status" value="1"/>
</dbReference>
<dbReference type="EMBL" id="CP054563">
    <property type="protein sequence ID" value="QKQ35317.1"/>
    <property type="molecule type" value="Genomic_DNA"/>
</dbReference>
<dbReference type="GO" id="GO:0015628">
    <property type="term" value="P:protein secretion by the type II secretion system"/>
    <property type="evidence" value="ECO:0007669"/>
    <property type="project" value="UniProtKB-UniRule"/>
</dbReference>
<name>A0A6N0IKY4_ECOLX</name>
<evidence type="ECO:0000256" key="10">
    <source>
        <dbReference type="RuleBase" id="RU368030"/>
    </source>
</evidence>
<keyword evidence="4" id="KW-1003">Cell membrane</keyword>
<evidence type="ECO:0000256" key="2">
    <source>
        <dbReference type="ARBA" id="ARBA00004377"/>
    </source>
</evidence>
<evidence type="ECO:0000313" key="12">
    <source>
        <dbReference type="EMBL" id="QKQ35317.1"/>
    </source>
</evidence>
<keyword evidence="5 10" id="KW-0488">Methylation</keyword>
<dbReference type="PANTHER" id="PTHR38779:SF2">
    <property type="entry name" value="TYPE II SECRETION SYSTEM PROTEIN I-RELATED"/>
    <property type="match status" value="1"/>
</dbReference>
<dbReference type="RefSeq" id="WP_085447059.1">
    <property type="nucleotide sequence ID" value="NZ_BGFC01000222.1"/>
</dbReference>
<dbReference type="InterPro" id="IPR010052">
    <property type="entry name" value="T2SS_protein-GspI"/>
</dbReference>
<accession>A0A6N0IKY4</accession>
<evidence type="ECO:0000256" key="8">
    <source>
        <dbReference type="ARBA" id="ARBA00022989"/>
    </source>
</evidence>
<feature type="domain" description="Type II secretion system protein GspI C-terminal" evidence="11">
    <location>
        <begin position="38"/>
        <end position="116"/>
    </location>
</feature>
<comment type="subcellular location">
    <subcellularLocation>
        <location evidence="2 10">Cell inner membrane</location>
        <topology evidence="2 10">Single-pass membrane protein</topology>
    </subcellularLocation>
</comment>
<protein>
    <recommendedName>
        <fullName evidence="10">Type II secretion system protein I</fullName>
        <shortName evidence="10">T2SS minor pseudopilin I</shortName>
    </recommendedName>
</protein>
<dbReference type="GO" id="GO:0005886">
    <property type="term" value="C:plasma membrane"/>
    <property type="evidence" value="ECO:0007669"/>
    <property type="project" value="UniProtKB-SubCell"/>
</dbReference>
<dbReference type="PROSITE" id="PS00409">
    <property type="entry name" value="PROKAR_NTER_METHYL"/>
    <property type="match status" value="1"/>
</dbReference>
<keyword evidence="8 10" id="KW-1133">Transmembrane helix</keyword>
<comment type="PTM">
    <text evidence="10">Cleaved by prepilin peptidase.</text>
</comment>
<dbReference type="Pfam" id="PF07963">
    <property type="entry name" value="N_methyl"/>
    <property type="match status" value="1"/>
</dbReference>
<comment type="similarity">
    <text evidence="3 10">Belongs to the GSP I family.</text>
</comment>
<feature type="transmembrane region" description="Helical" evidence="10">
    <location>
        <begin position="7"/>
        <end position="28"/>
    </location>
</feature>
<dbReference type="AlphaFoldDB" id="A0A6N0IKY4"/>
<dbReference type="NCBIfam" id="TIGR02532">
    <property type="entry name" value="IV_pilin_GFxxxE"/>
    <property type="match status" value="1"/>
</dbReference>
<dbReference type="GO" id="GO:0015627">
    <property type="term" value="C:type II protein secretion system complex"/>
    <property type="evidence" value="ECO:0007669"/>
    <property type="project" value="UniProtKB-UniRule"/>
</dbReference>
<dbReference type="Gene3D" id="3.30.1300.30">
    <property type="entry name" value="GSPII I/J protein-like"/>
    <property type="match status" value="1"/>
</dbReference>
<gene>
    <name evidence="12" type="primary">gspI</name>
    <name evidence="12" type="ORF">HPE44_12790</name>
</gene>
<evidence type="ECO:0000256" key="5">
    <source>
        <dbReference type="ARBA" id="ARBA00022481"/>
    </source>
</evidence>
<dbReference type="InterPro" id="IPR045584">
    <property type="entry name" value="Pilin-like"/>
</dbReference>